<sequence length="131" mass="15154">MKKEGKLIIITGDLTYRSAYSLFPAFNNIIDLNSFHPLQFKECLLDILESIKNGSEILLIINSDVAISILNNILITNSKNYPLNIIKLYEINKFEMKEISFGKLGYEIEWMNGFLNNLFEETLEIQEKISE</sequence>
<dbReference type="RefSeq" id="YP_009283011.1">
    <property type="nucleotide sequence ID" value="NC_031039.1"/>
</dbReference>
<evidence type="ECO:0000313" key="1">
    <source>
        <dbReference type="EMBL" id="AMS01191.1"/>
    </source>
</evidence>
<gene>
    <name evidence="1" type="ORF">AR9_g107</name>
</gene>
<accession>A0A172JI18</accession>
<organism evidence="1 2">
    <name type="scientific">Bacillus phage AR9</name>
    <dbReference type="NCBI Taxonomy" id="1815509"/>
    <lineage>
        <taxon>Viruses</taxon>
        <taxon>Duplodnaviria</taxon>
        <taxon>Heunggongvirae</taxon>
        <taxon>Uroviricota</taxon>
        <taxon>Caudoviricetes</taxon>
        <taxon>Takahashivirus</taxon>
        <taxon>Bacillus phage PBS1</taxon>
    </lineage>
</organism>
<dbReference type="EMBL" id="KU878088">
    <property type="protein sequence ID" value="AMS01191.1"/>
    <property type="molecule type" value="Genomic_DNA"/>
</dbReference>
<proteinExistence type="predicted"/>
<protein>
    <submittedName>
        <fullName evidence="1">Uncharacterized protein</fullName>
    </submittedName>
</protein>
<dbReference type="GeneID" id="29058825"/>
<evidence type="ECO:0000313" key="2">
    <source>
        <dbReference type="Proteomes" id="UP000202618"/>
    </source>
</evidence>
<reference evidence="1 2" key="1">
    <citation type="journal article" date="2016" name="Virology">
        <title>The genome of AR9, a giant transducing Bacillus phage encoding two multisubunit RNA polymerases.</title>
        <authorList>
            <person name="Lavysh D."/>
            <person name="Sokolova M."/>
            <person name="Minakhin L."/>
            <person name="Yakunina M."/>
            <person name="Artamonova T."/>
            <person name="Kozyavkin S."/>
            <person name="Makarova K.S."/>
            <person name="Koonin E.V."/>
            <person name="Severinov K."/>
        </authorList>
    </citation>
    <scope>NUCLEOTIDE SEQUENCE [LARGE SCALE GENOMIC DNA]</scope>
</reference>
<dbReference type="Proteomes" id="UP000202618">
    <property type="component" value="Segment"/>
</dbReference>
<name>A0A172JI18_BPPB1</name>
<dbReference type="KEGG" id="vg:29058825"/>